<keyword evidence="5" id="KW-0133">Cell shape</keyword>
<dbReference type="GO" id="GO:0032153">
    <property type="term" value="C:cell division site"/>
    <property type="evidence" value="ECO:0007669"/>
    <property type="project" value="TreeGrafter"/>
</dbReference>
<feature type="transmembrane region" description="Helical" evidence="16">
    <location>
        <begin position="87"/>
        <end position="108"/>
    </location>
</feature>
<evidence type="ECO:0000256" key="2">
    <source>
        <dbReference type="ARBA" id="ARBA00022676"/>
    </source>
</evidence>
<accession>K1YWX2</accession>
<evidence type="ECO:0000313" key="17">
    <source>
        <dbReference type="EMBL" id="EKD29824.1"/>
    </source>
</evidence>
<keyword evidence="3" id="KW-0808">Transferase</keyword>
<dbReference type="PANTHER" id="PTHR30474">
    <property type="entry name" value="CELL CYCLE PROTEIN"/>
    <property type="match status" value="1"/>
</dbReference>
<dbReference type="EC" id="2.4.99.28" evidence="14"/>
<feature type="transmembrane region" description="Helical" evidence="16">
    <location>
        <begin position="287"/>
        <end position="313"/>
    </location>
</feature>
<evidence type="ECO:0000256" key="14">
    <source>
        <dbReference type="ARBA" id="ARBA00044770"/>
    </source>
</evidence>
<keyword evidence="7 16" id="KW-1133">Transmembrane helix</keyword>
<dbReference type="GO" id="GO:0051301">
    <property type="term" value="P:cell division"/>
    <property type="evidence" value="ECO:0007669"/>
    <property type="project" value="InterPro"/>
</dbReference>
<dbReference type="EMBL" id="AMFJ01034256">
    <property type="protein sequence ID" value="EKD29824.1"/>
    <property type="molecule type" value="Genomic_DNA"/>
</dbReference>
<gene>
    <name evidence="17" type="ORF">ACD_78C00256G0001</name>
</gene>
<comment type="caution">
    <text evidence="17">The sequence shown here is derived from an EMBL/GenBank/DDBJ whole genome shotgun (WGS) entry which is preliminary data.</text>
</comment>
<protein>
    <recommendedName>
        <fullName evidence="12">Probable peptidoglycan glycosyltransferase FtsW</fullName>
        <ecNumber evidence="14">2.4.99.28</ecNumber>
    </recommendedName>
    <alternativeName>
        <fullName evidence="13">Cell division protein FtsW</fullName>
    </alternativeName>
    <alternativeName>
        <fullName evidence="10">Cell wall polymerase</fullName>
    </alternativeName>
    <alternativeName>
        <fullName evidence="9">Peptidoglycan polymerase</fullName>
    </alternativeName>
</protein>
<evidence type="ECO:0000256" key="8">
    <source>
        <dbReference type="ARBA" id="ARBA00023136"/>
    </source>
</evidence>
<dbReference type="AlphaFoldDB" id="K1YWX2"/>
<evidence type="ECO:0000256" key="11">
    <source>
        <dbReference type="ARBA" id="ARBA00038053"/>
    </source>
</evidence>
<comment type="catalytic activity">
    <reaction evidence="15">
        <text>[GlcNAc-(1-&gt;4)-Mur2Ac(oyl-L-Ala-gamma-D-Glu-L-Lys-D-Ala-D-Ala)](n)-di-trans,octa-cis-undecaprenyl diphosphate + beta-D-GlcNAc-(1-&gt;4)-Mur2Ac(oyl-L-Ala-gamma-D-Glu-L-Lys-D-Ala-D-Ala)-di-trans,octa-cis-undecaprenyl diphosphate = [GlcNAc-(1-&gt;4)-Mur2Ac(oyl-L-Ala-gamma-D-Glu-L-Lys-D-Ala-D-Ala)](n+1)-di-trans,octa-cis-undecaprenyl diphosphate + di-trans,octa-cis-undecaprenyl diphosphate + H(+)</text>
        <dbReference type="Rhea" id="RHEA:23708"/>
        <dbReference type="Rhea" id="RHEA-COMP:9602"/>
        <dbReference type="Rhea" id="RHEA-COMP:9603"/>
        <dbReference type="ChEBI" id="CHEBI:15378"/>
        <dbReference type="ChEBI" id="CHEBI:58405"/>
        <dbReference type="ChEBI" id="CHEBI:60033"/>
        <dbReference type="ChEBI" id="CHEBI:78435"/>
        <dbReference type="EC" id="2.4.99.28"/>
    </reaction>
</comment>
<keyword evidence="2" id="KW-0328">Glycosyltransferase</keyword>
<feature type="transmembrane region" description="Helical" evidence="16">
    <location>
        <begin position="151"/>
        <end position="168"/>
    </location>
</feature>
<dbReference type="GO" id="GO:0015648">
    <property type="term" value="F:lipid-linked peptidoglycan transporter activity"/>
    <property type="evidence" value="ECO:0007669"/>
    <property type="project" value="TreeGrafter"/>
</dbReference>
<feature type="transmembrane region" description="Helical" evidence="16">
    <location>
        <begin position="120"/>
        <end position="139"/>
    </location>
</feature>
<dbReference type="Pfam" id="PF01098">
    <property type="entry name" value="FTSW_RODA_SPOVE"/>
    <property type="match status" value="1"/>
</dbReference>
<evidence type="ECO:0000256" key="13">
    <source>
        <dbReference type="ARBA" id="ARBA00041418"/>
    </source>
</evidence>
<dbReference type="GO" id="GO:0009252">
    <property type="term" value="P:peptidoglycan biosynthetic process"/>
    <property type="evidence" value="ECO:0007669"/>
    <property type="project" value="UniProtKB-KW"/>
</dbReference>
<evidence type="ECO:0000256" key="5">
    <source>
        <dbReference type="ARBA" id="ARBA00022960"/>
    </source>
</evidence>
<evidence type="ECO:0000256" key="15">
    <source>
        <dbReference type="ARBA" id="ARBA00049902"/>
    </source>
</evidence>
<keyword evidence="8 16" id="KW-0472">Membrane</keyword>
<evidence type="ECO:0000256" key="16">
    <source>
        <dbReference type="SAM" id="Phobius"/>
    </source>
</evidence>
<dbReference type="InterPro" id="IPR001182">
    <property type="entry name" value="FtsW/RodA"/>
</dbReference>
<evidence type="ECO:0000256" key="4">
    <source>
        <dbReference type="ARBA" id="ARBA00022692"/>
    </source>
</evidence>
<feature type="transmembrane region" description="Helical" evidence="16">
    <location>
        <begin position="364"/>
        <end position="384"/>
    </location>
</feature>
<dbReference type="GO" id="GO:0005886">
    <property type="term" value="C:plasma membrane"/>
    <property type="evidence" value="ECO:0007669"/>
    <property type="project" value="TreeGrafter"/>
</dbReference>
<evidence type="ECO:0000256" key="7">
    <source>
        <dbReference type="ARBA" id="ARBA00022989"/>
    </source>
</evidence>
<keyword evidence="4 16" id="KW-0812">Transmembrane</keyword>
<organism evidence="17">
    <name type="scientific">uncultured bacterium</name>
    <name type="common">gcode 4</name>
    <dbReference type="NCBI Taxonomy" id="1234023"/>
    <lineage>
        <taxon>Bacteria</taxon>
        <taxon>environmental samples</taxon>
    </lineage>
</organism>
<feature type="transmembrane region" description="Helical" evidence="16">
    <location>
        <begin position="12"/>
        <end position="32"/>
    </location>
</feature>
<dbReference type="PANTHER" id="PTHR30474:SF2">
    <property type="entry name" value="PEPTIDOGLYCAN GLYCOSYLTRANSFERASE FTSW-RELATED"/>
    <property type="match status" value="1"/>
</dbReference>
<dbReference type="GO" id="GO:0008360">
    <property type="term" value="P:regulation of cell shape"/>
    <property type="evidence" value="ECO:0007669"/>
    <property type="project" value="UniProtKB-KW"/>
</dbReference>
<feature type="transmembrane region" description="Helical" evidence="16">
    <location>
        <begin position="174"/>
        <end position="190"/>
    </location>
</feature>
<comment type="subcellular location">
    <subcellularLocation>
        <location evidence="1">Membrane</location>
        <topology evidence="1">Multi-pass membrane protein</topology>
    </subcellularLocation>
</comment>
<evidence type="ECO:0000256" key="6">
    <source>
        <dbReference type="ARBA" id="ARBA00022984"/>
    </source>
</evidence>
<reference evidence="17" key="1">
    <citation type="journal article" date="2012" name="Science">
        <title>Fermentation, hydrogen, and sulfur metabolism in multiple uncultivated bacterial phyla.</title>
        <authorList>
            <person name="Wrighton K.C."/>
            <person name="Thomas B.C."/>
            <person name="Sharon I."/>
            <person name="Miller C.S."/>
            <person name="Castelle C.J."/>
            <person name="VerBerkmoes N.C."/>
            <person name="Wilkins M.J."/>
            <person name="Hettich R.L."/>
            <person name="Lipton M.S."/>
            <person name="Williams K.H."/>
            <person name="Long P.E."/>
            <person name="Banfield J.F."/>
        </authorList>
    </citation>
    <scope>NUCLEOTIDE SEQUENCE [LARGE SCALE GENOMIC DNA]</scope>
</reference>
<evidence type="ECO:0000256" key="10">
    <source>
        <dbReference type="ARBA" id="ARBA00033270"/>
    </source>
</evidence>
<evidence type="ECO:0000256" key="9">
    <source>
        <dbReference type="ARBA" id="ARBA00032370"/>
    </source>
</evidence>
<feature type="transmembrane region" description="Helical" evidence="16">
    <location>
        <begin position="325"/>
        <end position="344"/>
    </location>
</feature>
<name>K1YWX2_9BACT</name>
<evidence type="ECO:0000256" key="12">
    <source>
        <dbReference type="ARBA" id="ARBA00041185"/>
    </source>
</evidence>
<keyword evidence="6" id="KW-0573">Peptidoglycan synthesis</keyword>
<comment type="similarity">
    <text evidence="11">Belongs to the SEDS family. FtsW subfamily.</text>
</comment>
<feature type="transmembrane region" description="Helical" evidence="16">
    <location>
        <begin position="52"/>
        <end position="75"/>
    </location>
</feature>
<evidence type="ECO:0000256" key="3">
    <source>
        <dbReference type="ARBA" id="ARBA00022679"/>
    </source>
</evidence>
<sequence>MKSKNIDYSIFFIVFSLVIFGMIMISSVSVYPSFKVTSLMVAKWALSDPNNYFYLLKNITHVILGFILFAVVVKTPYTIFEKYAKHIFIAGLLSLVLVLFIGVTYNGARGWINVPFLPFSLQPVEFMKFGLIIYLAHFLKRRQSQMSNLENGFIPYMANFMIIIFLLILQPDFWSILILTPIVVIMFFVGGGNVKHLMASALIFFIFAISIYGLGKHSDDTNRNSLSYITDRVDNFLADNQTAIQNKTINFQTEQGLIAIGSGGFFGLGFGKSIQKFGYLPEVEWDFIFSVIAEELGFVGILFLVWLYLYIWWRGFLIAQVTDDLFGKYVATGITTLILTQSFINMGVNLNILPLTGITLPFISYGGSSLLSLLLGVSVLLNISRSADYSRVEKNTGLFRRNRV</sequence>
<proteinExistence type="inferred from homology"/>
<evidence type="ECO:0000256" key="1">
    <source>
        <dbReference type="ARBA" id="ARBA00004141"/>
    </source>
</evidence>
<feature type="transmembrane region" description="Helical" evidence="16">
    <location>
        <begin position="197"/>
        <end position="215"/>
    </location>
</feature>
<dbReference type="GO" id="GO:0008955">
    <property type="term" value="F:peptidoglycan glycosyltransferase activity"/>
    <property type="evidence" value="ECO:0007669"/>
    <property type="project" value="UniProtKB-EC"/>
</dbReference>